<dbReference type="NCBIfam" id="TIGR00229">
    <property type="entry name" value="sensory_box"/>
    <property type="match status" value="1"/>
</dbReference>
<dbReference type="EMBL" id="FNRA01000001">
    <property type="protein sequence ID" value="SDZ83493.1"/>
    <property type="molecule type" value="Genomic_DNA"/>
</dbReference>
<name>A0A1H3W8R7_9SPHI</name>
<evidence type="ECO:0000313" key="5">
    <source>
        <dbReference type="Proteomes" id="UP000198850"/>
    </source>
</evidence>
<dbReference type="PANTHER" id="PTHR44757">
    <property type="entry name" value="DIGUANYLATE CYCLASE DGCP"/>
    <property type="match status" value="1"/>
</dbReference>
<dbReference type="OrthoDB" id="6231665at2"/>
<evidence type="ECO:0000313" key="4">
    <source>
        <dbReference type="EMBL" id="SDZ83493.1"/>
    </source>
</evidence>
<dbReference type="SUPFAM" id="SSF55785">
    <property type="entry name" value="PYP-like sensor domain (PAS domain)"/>
    <property type="match status" value="1"/>
</dbReference>
<dbReference type="SMART" id="SM00086">
    <property type="entry name" value="PAC"/>
    <property type="match status" value="1"/>
</dbReference>
<feature type="domain" description="PAS" evidence="2">
    <location>
        <begin position="70"/>
        <end position="141"/>
    </location>
</feature>
<gene>
    <name evidence="4" type="ORF">SAMN05443550_101147</name>
</gene>
<dbReference type="SUPFAM" id="SSF47384">
    <property type="entry name" value="Homodimeric domain of signal transducing histidine kinase"/>
    <property type="match status" value="1"/>
</dbReference>
<dbReference type="Pfam" id="PF13426">
    <property type="entry name" value="PAS_9"/>
    <property type="match status" value="1"/>
</dbReference>
<feature type="domain" description="PAC" evidence="3">
    <location>
        <begin position="142"/>
        <end position="196"/>
    </location>
</feature>
<dbReference type="PROSITE" id="PS50113">
    <property type="entry name" value="PAC"/>
    <property type="match status" value="1"/>
</dbReference>
<dbReference type="PANTHER" id="PTHR44757:SF2">
    <property type="entry name" value="BIOFILM ARCHITECTURE MAINTENANCE PROTEIN MBAA"/>
    <property type="match status" value="1"/>
</dbReference>
<dbReference type="STRING" id="425514.SAMN05443550_101147"/>
<dbReference type="CDD" id="cd00130">
    <property type="entry name" value="PAS"/>
    <property type="match status" value="1"/>
</dbReference>
<keyword evidence="5" id="KW-1185">Reference proteome</keyword>
<dbReference type="PROSITE" id="PS50112">
    <property type="entry name" value="PAS"/>
    <property type="match status" value="1"/>
</dbReference>
<dbReference type="Gene3D" id="3.30.450.20">
    <property type="entry name" value="PAS domain"/>
    <property type="match status" value="1"/>
</dbReference>
<dbReference type="InterPro" id="IPR001610">
    <property type="entry name" value="PAC"/>
</dbReference>
<sequence>MKGRRLKISLIYIGIGITWIILSDAAVSRVSYRIDDNLLHFLRFGKGIFFILCSGFILFLSMGAEAEKLELKRTGEILSKINNPVIISNAEGIVIWVNPAFSAVTGYLENEVLGEDHLKMLYNSKTNKVIAQQLLRAVSRKESFSADLVNYDKTNKEYWVTLNIYPIFDAQGKFECYISVQNDITEHKEKEAMIGIQSEKLKAVSWLNSHQIRKPVASILALVQLVKSSDDEEEKLELLDLLYRCTVELDDIIMEINAEASGHIQVK</sequence>
<dbReference type="RefSeq" id="WP_090554232.1">
    <property type="nucleotide sequence ID" value="NZ_FNRA01000001.1"/>
</dbReference>
<accession>A0A1H3W8R7</accession>
<feature type="transmembrane region" description="Helical" evidence="1">
    <location>
        <begin position="47"/>
        <end position="64"/>
    </location>
</feature>
<dbReference type="InterPro" id="IPR052155">
    <property type="entry name" value="Biofilm_reg_signaling"/>
</dbReference>
<keyword evidence="1" id="KW-0472">Membrane</keyword>
<feature type="transmembrane region" description="Helical" evidence="1">
    <location>
        <begin position="9"/>
        <end position="27"/>
    </location>
</feature>
<keyword evidence="1" id="KW-0812">Transmembrane</keyword>
<dbReference type="InterPro" id="IPR035965">
    <property type="entry name" value="PAS-like_dom_sf"/>
</dbReference>
<dbReference type="Proteomes" id="UP000198850">
    <property type="component" value="Unassembled WGS sequence"/>
</dbReference>
<dbReference type="InterPro" id="IPR000700">
    <property type="entry name" value="PAS-assoc_C"/>
</dbReference>
<evidence type="ECO:0000259" key="2">
    <source>
        <dbReference type="PROSITE" id="PS50112"/>
    </source>
</evidence>
<dbReference type="AlphaFoldDB" id="A0A1H3W8R7"/>
<evidence type="ECO:0000259" key="3">
    <source>
        <dbReference type="PROSITE" id="PS50113"/>
    </source>
</evidence>
<dbReference type="InterPro" id="IPR036097">
    <property type="entry name" value="HisK_dim/P_sf"/>
</dbReference>
<keyword evidence="1" id="KW-1133">Transmembrane helix</keyword>
<evidence type="ECO:0000256" key="1">
    <source>
        <dbReference type="SAM" id="Phobius"/>
    </source>
</evidence>
<reference evidence="4 5" key="1">
    <citation type="submission" date="2016-10" db="EMBL/GenBank/DDBJ databases">
        <authorList>
            <person name="de Groot N.N."/>
        </authorList>
    </citation>
    <scope>NUCLEOTIDE SEQUENCE [LARGE SCALE GENOMIC DNA]</scope>
    <source>
        <strain evidence="4 5">DSM 19033</strain>
    </source>
</reference>
<dbReference type="Gene3D" id="1.10.287.130">
    <property type="match status" value="1"/>
</dbReference>
<dbReference type="InterPro" id="IPR000014">
    <property type="entry name" value="PAS"/>
</dbReference>
<dbReference type="SMART" id="SM00091">
    <property type="entry name" value="PAS"/>
    <property type="match status" value="1"/>
</dbReference>
<dbReference type="GO" id="GO:0000155">
    <property type="term" value="F:phosphorelay sensor kinase activity"/>
    <property type="evidence" value="ECO:0007669"/>
    <property type="project" value="InterPro"/>
</dbReference>
<organism evidence="4 5">
    <name type="scientific">Pedobacter hartonius</name>
    <dbReference type="NCBI Taxonomy" id="425514"/>
    <lineage>
        <taxon>Bacteria</taxon>
        <taxon>Pseudomonadati</taxon>
        <taxon>Bacteroidota</taxon>
        <taxon>Sphingobacteriia</taxon>
        <taxon>Sphingobacteriales</taxon>
        <taxon>Sphingobacteriaceae</taxon>
        <taxon>Pedobacter</taxon>
    </lineage>
</organism>
<protein>
    <submittedName>
        <fullName evidence="4">PAS domain S-box-containing protein</fullName>
    </submittedName>
</protein>
<proteinExistence type="predicted"/>